<gene>
    <name evidence="2" type="ORF">NW766_003491</name>
</gene>
<protein>
    <submittedName>
        <fullName evidence="2">Uncharacterized protein</fullName>
    </submittedName>
</protein>
<keyword evidence="3" id="KW-1185">Reference proteome</keyword>
<dbReference type="EMBL" id="JAPDHF010000004">
    <property type="protein sequence ID" value="KAJ4019733.1"/>
    <property type="molecule type" value="Genomic_DNA"/>
</dbReference>
<organism evidence="2 3">
    <name type="scientific">Fusarium irregulare</name>
    <dbReference type="NCBI Taxonomy" id="2494466"/>
    <lineage>
        <taxon>Eukaryota</taxon>
        <taxon>Fungi</taxon>
        <taxon>Dikarya</taxon>
        <taxon>Ascomycota</taxon>
        <taxon>Pezizomycotina</taxon>
        <taxon>Sordariomycetes</taxon>
        <taxon>Hypocreomycetidae</taxon>
        <taxon>Hypocreales</taxon>
        <taxon>Nectriaceae</taxon>
        <taxon>Fusarium</taxon>
        <taxon>Fusarium incarnatum-equiseti species complex</taxon>
    </lineage>
</organism>
<name>A0A9W8PYL8_9HYPO</name>
<evidence type="ECO:0000313" key="3">
    <source>
        <dbReference type="Proteomes" id="UP001152130"/>
    </source>
</evidence>
<keyword evidence="1" id="KW-0732">Signal</keyword>
<evidence type="ECO:0000256" key="1">
    <source>
        <dbReference type="SAM" id="SignalP"/>
    </source>
</evidence>
<accession>A0A9W8PYL8</accession>
<feature type="chain" id="PRO_5040747186" evidence="1">
    <location>
        <begin position="18"/>
        <end position="116"/>
    </location>
</feature>
<sequence length="116" mass="12370">MKLALFFSTLLSAQVLAVPEPDYAVVKDGEYTYTGIDKVQALHGKHGLIVINPLSQGLLAARGLEKRCNCFPECRRPGSNCAPGKCECSGDYGCWSCGGGRMQCQPGPGSGVCWTK</sequence>
<evidence type="ECO:0000313" key="2">
    <source>
        <dbReference type="EMBL" id="KAJ4019733.1"/>
    </source>
</evidence>
<dbReference type="Proteomes" id="UP001152130">
    <property type="component" value="Unassembled WGS sequence"/>
</dbReference>
<feature type="signal peptide" evidence="1">
    <location>
        <begin position="1"/>
        <end position="17"/>
    </location>
</feature>
<dbReference type="AlphaFoldDB" id="A0A9W8PYL8"/>
<reference evidence="2" key="1">
    <citation type="submission" date="2022-10" db="EMBL/GenBank/DDBJ databases">
        <title>Fusarium specimens isolated from Avocado Roots.</title>
        <authorList>
            <person name="Stajich J."/>
            <person name="Roper C."/>
            <person name="Heimlech-Rivalta G."/>
        </authorList>
    </citation>
    <scope>NUCLEOTIDE SEQUENCE</scope>
    <source>
        <strain evidence="2">CF00143</strain>
    </source>
</reference>
<proteinExistence type="predicted"/>
<comment type="caution">
    <text evidence="2">The sequence shown here is derived from an EMBL/GenBank/DDBJ whole genome shotgun (WGS) entry which is preliminary data.</text>
</comment>